<gene>
    <name evidence="3 5" type="ORF">BDZ99DRAFT_513725</name>
</gene>
<dbReference type="Proteomes" id="UP000504636">
    <property type="component" value="Unplaced"/>
</dbReference>
<evidence type="ECO:0000313" key="4">
    <source>
        <dbReference type="Proteomes" id="UP000504636"/>
    </source>
</evidence>
<feature type="compositionally biased region" description="Low complexity" evidence="2">
    <location>
        <begin position="238"/>
        <end position="263"/>
    </location>
</feature>
<feature type="compositionally biased region" description="Basic and acidic residues" evidence="2">
    <location>
        <begin position="756"/>
        <end position="770"/>
    </location>
</feature>
<proteinExistence type="predicted"/>
<reference evidence="5" key="2">
    <citation type="submission" date="2020-04" db="EMBL/GenBank/DDBJ databases">
        <authorList>
            <consortium name="NCBI Genome Project"/>
        </authorList>
    </citation>
    <scope>NUCLEOTIDE SEQUENCE</scope>
    <source>
        <strain evidence="5">CBS 304.34</strain>
    </source>
</reference>
<sequence length="1086" mass="117551">MRWHSSRRREAAVRGGSGRIALSLMALQSPTGLHCRRLAALSPMHLVSAHSIFDPLCAASPEEPPSTALPSTPRLERNPHDTRARGSMSSPRRQLPSLPSPARRHRSLPSPAPPAVAGARRQRTSSRSPAANCAGPRRSSDETAADATAGAATGSSSRRLGSRSSVRRPSSPPRALPRPRASPSAAATAHPPDVAGPETRVALSAPGPPSPVTVLPTQQPSDDPHDRNVNEPYTTSLQQRQQQAQEYYRQQNLSRVSSSSGSSPYTLRRTPNFEEPRARPRASSFDSNQARPPPTVRFADDSDPATTTRFTRPRVASPTAPQDPFTPHPALRISRRTAAAIQFTLQEALQHPYPFTPDLAEENASMSELAGGSTGNGRAANGGARTTAGPVPVSQGNTAAQDQRPGIMTPREIMTARREREERRAAEAHAARAAEEQQRRAQEDERRKSAERRAQAAGVAGTASQRQPPQNTPLRNPTDDSGYGTRQNTGGGGLPREAERVPASGGPVNPLAPSQAPDTTAGAQYGRVRATSQSQQQPRPTNPPAPATGMPDTTRRPQGSSAHARQPSAPTAAAQARQGPIGVPPQQTQGGPSSVGGHSRNTTNVSSFPHAFERWETLSSHWEGLTSYWIRRLEQNTEEVRREPLAQQMSRQITDLSAAGANLFHAVVELQRLRASSERKFQRWFFEHRQDQERSQEMQAGLELELQVERQARADGAANADRLLREKNNADRMVAEMRRELQISKEEARRAWEELGRREAEERARTESLRDGQPTLVGGVQVVPMGAGMASRHGSVSQRPSTRDEGYSSLPQGAQSGGTQGLQPQYSYEEAASPTDTDPYGESARQQTSGLRHEPDVPALGRGTYGGYPTSSEGGTSSSTARTAIPPAQSQSQAPAPLQPHRTTAQQPAVQPTTSQPEAFYQQPGTYLHEDTAANIPEDERSYVESQGDVTSEGDEEYVIDGSGNFVLDESGHRVTYREHRLRQSESDEFDVQADRQREIEHLNRYGTASGGYGAATSTAGPAYPPAPGQAGYQTAGPVDYSGSGYGTEWAAMRHHHPTRLSDVLEEDERSRTSPSRASQTSRGMY</sequence>
<feature type="compositionally biased region" description="Basic and acidic residues" evidence="2">
    <location>
        <begin position="414"/>
        <end position="454"/>
    </location>
</feature>
<feature type="compositionally biased region" description="Basic and acidic residues" evidence="2">
    <location>
        <begin position="74"/>
        <end position="84"/>
    </location>
</feature>
<feature type="compositionally biased region" description="Polar residues" evidence="2">
    <location>
        <begin position="1073"/>
        <end position="1086"/>
    </location>
</feature>
<evidence type="ECO:0000256" key="1">
    <source>
        <dbReference type="SAM" id="Coils"/>
    </source>
</evidence>
<feature type="compositionally biased region" description="Low complexity" evidence="2">
    <location>
        <begin position="89"/>
        <end position="101"/>
    </location>
</feature>
<dbReference type="EMBL" id="MU003692">
    <property type="protein sequence ID" value="KAF2817480.1"/>
    <property type="molecule type" value="Genomic_DNA"/>
</dbReference>
<feature type="region of interest" description="Disordered" evidence="2">
    <location>
        <begin position="368"/>
        <end position="605"/>
    </location>
</feature>
<dbReference type="AlphaFoldDB" id="A0A6A6Z8Y1"/>
<keyword evidence="1" id="KW-0175">Coiled coil</keyword>
<organism evidence="3">
    <name type="scientific">Mytilinidion resinicola</name>
    <dbReference type="NCBI Taxonomy" id="574789"/>
    <lineage>
        <taxon>Eukaryota</taxon>
        <taxon>Fungi</taxon>
        <taxon>Dikarya</taxon>
        <taxon>Ascomycota</taxon>
        <taxon>Pezizomycotina</taxon>
        <taxon>Dothideomycetes</taxon>
        <taxon>Pleosporomycetidae</taxon>
        <taxon>Mytilinidiales</taxon>
        <taxon>Mytilinidiaceae</taxon>
        <taxon>Mytilinidion</taxon>
    </lineage>
</organism>
<feature type="region of interest" description="Disordered" evidence="2">
    <location>
        <begin position="756"/>
        <end position="916"/>
    </location>
</feature>
<feature type="compositionally biased region" description="Polar residues" evidence="2">
    <location>
        <begin position="462"/>
        <end position="475"/>
    </location>
</feature>
<protein>
    <submittedName>
        <fullName evidence="3 5">Uncharacterized protein</fullName>
    </submittedName>
</protein>
<feature type="compositionally biased region" description="Low complexity" evidence="2">
    <location>
        <begin position="178"/>
        <end position="189"/>
    </location>
</feature>
<dbReference type="GeneID" id="54465632"/>
<dbReference type="RefSeq" id="XP_033584444.1">
    <property type="nucleotide sequence ID" value="XM_033724739.1"/>
</dbReference>
<keyword evidence="4" id="KW-1185">Reference proteome</keyword>
<accession>A0A6A6Z8Y1</accession>
<feature type="region of interest" description="Disordered" evidence="2">
    <location>
        <begin position="934"/>
        <end position="955"/>
    </location>
</feature>
<reference evidence="3 5" key="1">
    <citation type="journal article" date="2020" name="Stud. Mycol.">
        <title>101 Dothideomycetes genomes: a test case for predicting lifestyles and emergence of pathogens.</title>
        <authorList>
            <person name="Haridas S."/>
            <person name="Albert R."/>
            <person name="Binder M."/>
            <person name="Bloem J."/>
            <person name="Labutti K."/>
            <person name="Salamov A."/>
            <person name="Andreopoulos B."/>
            <person name="Baker S."/>
            <person name="Barry K."/>
            <person name="Bills G."/>
            <person name="Bluhm B."/>
            <person name="Cannon C."/>
            <person name="Castanera R."/>
            <person name="Culley D."/>
            <person name="Daum C."/>
            <person name="Ezra D."/>
            <person name="Gonzalez J."/>
            <person name="Henrissat B."/>
            <person name="Kuo A."/>
            <person name="Liang C."/>
            <person name="Lipzen A."/>
            <person name="Lutzoni F."/>
            <person name="Magnuson J."/>
            <person name="Mondo S."/>
            <person name="Nolan M."/>
            <person name="Ohm R."/>
            <person name="Pangilinan J."/>
            <person name="Park H.-J."/>
            <person name="Ramirez L."/>
            <person name="Alfaro M."/>
            <person name="Sun H."/>
            <person name="Tritt A."/>
            <person name="Yoshinaga Y."/>
            <person name="Zwiers L.-H."/>
            <person name="Turgeon B."/>
            <person name="Goodwin S."/>
            <person name="Spatafora J."/>
            <person name="Crous P."/>
            <person name="Grigoriev I."/>
        </authorList>
    </citation>
    <scope>NUCLEOTIDE SEQUENCE</scope>
    <source>
        <strain evidence="3 5">CBS 304.34</strain>
    </source>
</reference>
<evidence type="ECO:0000313" key="5">
    <source>
        <dbReference type="RefSeq" id="XP_033584444.1"/>
    </source>
</evidence>
<feature type="compositionally biased region" description="Low complexity" evidence="2">
    <location>
        <begin position="145"/>
        <end position="169"/>
    </location>
</feature>
<feature type="compositionally biased region" description="Low complexity" evidence="2">
    <location>
        <begin position="867"/>
        <end position="916"/>
    </location>
</feature>
<feature type="compositionally biased region" description="Polar residues" evidence="2">
    <location>
        <begin position="530"/>
        <end position="539"/>
    </location>
</feature>
<reference evidence="5" key="3">
    <citation type="submission" date="2025-04" db="UniProtKB">
        <authorList>
            <consortium name="RefSeq"/>
        </authorList>
    </citation>
    <scope>IDENTIFICATION</scope>
    <source>
        <strain evidence="5">CBS 304.34</strain>
    </source>
</reference>
<evidence type="ECO:0000256" key="2">
    <source>
        <dbReference type="SAM" id="MobiDB-lite"/>
    </source>
</evidence>
<name>A0A6A6Z8Y1_9PEZI</name>
<feature type="region of interest" description="Disordered" evidence="2">
    <location>
        <begin position="1052"/>
        <end position="1086"/>
    </location>
</feature>
<feature type="coiled-coil region" evidence="1">
    <location>
        <begin position="720"/>
        <end position="747"/>
    </location>
</feature>
<feature type="region of interest" description="Disordered" evidence="2">
    <location>
        <begin position="61"/>
        <end position="329"/>
    </location>
</feature>
<evidence type="ECO:0000313" key="3">
    <source>
        <dbReference type="EMBL" id="KAF2817480.1"/>
    </source>
</evidence>
<feature type="compositionally biased region" description="Basic and acidic residues" evidence="2">
    <location>
        <begin position="934"/>
        <end position="943"/>
    </location>
</feature>
<feature type="compositionally biased region" description="Low complexity" evidence="2">
    <location>
        <begin position="376"/>
        <end position="389"/>
    </location>
</feature>
<dbReference type="OrthoDB" id="5945798at2759"/>